<accession>A0A0R3XBX1</accession>
<organism evidence="2">
    <name type="scientific">Hydatigena taeniaeformis</name>
    <name type="common">Feline tapeworm</name>
    <name type="synonym">Taenia taeniaeformis</name>
    <dbReference type="NCBI Taxonomy" id="6205"/>
    <lineage>
        <taxon>Eukaryota</taxon>
        <taxon>Metazoa</taxon>
        <taxon>Spiralia</taxon>
        <taxon>Lophotrochozoa</taxon>
        <taxon>Platyhelminthes</taxon>
        <taxon>Cestoda</taxon>
        <taxon>Eucestoda</taxon>
        <taxon>Cyclophyllidea</taxon>
        <taxon>Taeniidae</taxon>
        <taxon>Hydatigera</taxon>
    </lineage>
</organism>
<feature type="domain" description="SCP" evidence="1">
    <location>
        <begin position="1"/>
        <end position="125"/>
    </location>
</feature>
<dbReference type="WBParaSite" id="TTAC_0001104801-mRNA-1">
    <property type="protein sequence ID" value="TTAC_0001104801-mRNA-1"/>
    <property type="gene ID" value="TTAC_0001104801"/>
</dbReference>
<reference evidence="2" key="1">
    <citation type="submission" date="2017-02" db="UniProtKB">
        <authorList>
            <consortium name="WormBaseParasite"/>
        </authorList>
    </citation>
    <scope>IDENTIFICATION</scope>
</reference>
<sequence length="186" mass="20907">LESHLNAREHVFPPAKNMLFMKYSMTLERLAQSWASQCLFKAPDPSLCPLYSNVGYNIALASEYNPSLSEYVCQWLGEARFYNFSANTCSDVCSHYKQKLVPKRKIDITGTRSNATVWRVTYVVARTCANNSTVNDGSGALQICVHHVDVIVWTQKGTQTVRVRQIPTLVSHELKGCDTLEKSKAT</sequence>
<dbReference type="SMART" id="SM00198">
    <property type="entry name" value="SCP"/>
    <property type="match status" value="1"/>
</dbReference>
<dbReference type="InterPro" id="IPR035940">
    <property type="entry name" value="CAP_sf"/>
</dbReference>
<dbReference type="Gene3D" id="3.40.33.10">
    <property type="entry name" value="CAP"/>
    <property type="match status" value="1"/>
</dbReference>
<dbReference type="SUPFAM" id="SSF55797">
    <property type="entry name" value="PR-1-like"/>
    <property type="match status" value="1"/>
</dbReference>
<evidence type="ECO:0000259" key="1">
    <source>
        <dbReference type="SMART" id="SM00198"/>
    </source>
</evidence>
<name>A0A0R3XBX1_HYDTA</name>
<proteinExistence type="predicted"/>
<evidence type="ECO:0000313" key="2">
    <source>
        <dbReference type="WBParaSite" id="TTAC_0001104801-mRNA-1"/>
    </source>
</evidence>
<protein>
    <submittedName>
        <fullName evidence="2">SCP domain-containing protein</fullName>
    </submittedName>
</protein>
<dbReference type="InterPro" id="IPR014044">
    <property type="entry name" value="CAP_dom"/>
</dbReference>
<dbReference type="Pfam" id="PF00188">
    <property type="entry name" value="CAP"/>
    <property type="match status" value="1"/>
</dbReference>
<dbReference type="AlphaFoldDB" id="A0A0R3XBX1"/>